<accession>A0A212KJ12</accession>
<sequence length="55" mass="6183">MQAFTEGFSNAQPAFCKYNPYGSGCVSRCCGYNVECVCGKGGRRQYCFSQHQERQ</sequence>
<dbReference type="EMBL" id="FLUP01000002">
    <property type="protein sequence ID" value="SBW11641.1"/>
    <property type="molecule type" value="Genomic_DNA"/>
</dbReference>
<evidence type="ECO:0000313" key="1">
    <source>
        <dbReference type="EMBL" id="SBW11641.1"/>
    </source>
</evidence>
<protein>
    <submittedName>
        <fullName evidence="1">Uncharacterized protein</fullName>
    </submittedName>
</protein>
<proteinExistence type="predicted"/>
<gene>
    <name evidence="1" type="ORF">KM92DES2_20141</name>
</gene>
<organism evidence="1">
    <name type="scientific">uncultured Desulfovibrio sp</name>
    <dbReference type="NCBI Taxonomy" id="167968"/>
    <lineage>
        <taxon>Bacteria</taxon>
        <taxon>Pseudomonadati</taxon>
        <taxon>Thermodesulfobacteriota</taxon>
        <taxon>Desulfovibrionia</taxon>
        <taxon>Desulfovibrionales</taxon>
        <taxon>Desulfovibrionaceae</taxon>
        <taxon>Desulfovibrio</taxon>
        <taxon>environmental samples</taxon>
    </lineage>
</organism>
<name>A0A212KJ12_9BACT</name>
<dbReference type="AlphaFoldDB" id="A0A212KJ12"/>
<reference evidence="1" key="1">
    <citation type="submission" date="2016-04" db="EMBL/GenBank/DDBJ databases">
        <authorList>
            <person name="Evans L.H."/>
            <person name="Alamgir A."/>
            <person name="Owens N."/>
            <person name="Weber N.D."/>
            <person name="Virtaneva K."/>
            <person name="Barbian K."/>
            <person name="Babar A."/>
            <person name="Rosenke K."/>
        </authorList>
    </citation>
    <scope>NUCLEOTIDE SEQUENCE</scope>
    <source>
        <strain evidence="1">92-2</strain>
    </source>
</reference>